<feature type="domain" description="Mur ligase central" evidence="11">
    <location>
        <begin position="103"/>
        <end position="303"/>
    </location>
</feature>
<keyword evidence="4 7" id="KW-0573">Peptidoglycan synthesis</keyword>
<dbReference type="GO" id="GO:0000287">
    <property type="term" value="F:magnesium ion binding"/>
    <property type="evidence" value="ECO:0007669"/>
    <property type="project" value="UniProtKB-UniRule"/>
</dbReference>
<dbReference type="Pfam" id="PF08245">
    <property type="entry name" value="Mur_ligase_M"/>
    <property type="match status" value="1"/>
</dbReference>
<keyword evidence="6 7" id="KW-0961">Cell wall biogenesis/degradation</keyword>
<dbReference type="InterPro" id="IPR035911">
    <property type="entry name" value="MurE/MurF_N"/>
</dbReference>
<dbReference type="EC" id="6.3.2.13" evidence="7"/>
<dbReference type="HAMAP" id="MF_00208">
    <property type="entry name" value="MurE"/>
    <property type="match status" value="1"/>
</dbReference>
<organism evidence="12 13">
    <name type="scientific">Methyloradius palustris</name>
    <dbReference type="NCBI Taxonomy" id="2778876"/>
    <lineage>
        <taxon>Bacteria</taxon>
        <taxon>Pseudomonadati</taxon>
        <taxon>Pseudomonadota</taxon>
        <taxon>Betaproteobacteria</taxon>
        <taxon>Nitrosomonadales</taxon>
        <taxon>Methylophilaceae</taxon>
        <taxon>Methyloradius</taxon>
    </lineage>
</organism>
<dbReference type="GO" id="GO:0071555">
    <property type="term" value="P:cell wall organization"/>
    <property type="evidence" value="ECO:0007669"/>
    <property type="project" value="UniProtKB-KW"/>
</dbReference>
<feature type="binding site" evidence="7">
    <location>
        <position position="448"/>
    </location>
    <ligand>
        <name>meso-2,6-diaminopimelate</name>
        <dbReference type="ChEBI" id="CHEBI:57791"/>
    </ligand>
</feature>
<dbReference type="Proteomes" id="UP000826722">
    <property type="component" value="Chromosome"/>
</dbReference>
<dbReference type="InterPro" id="IPR005761">
    <property type="entry name" value="UDP-N-AcMur-Glu-dNH2Pim_ligase"/>
</dbReference>
<comment type="catalytic activity">
    <reaction evidence="7">
        <text>UDP-N-acetyl-alpha-D-muramoyl-L-alanyl-D-glutamate + meso-2,6-diaminopimelate + ATP = UDP-N-acetyl-alpha-D-muramoyl-L-alanyl-gamma-D-glutamyl-meso-2,6-diaminopimelate + ADP + phosphate + H(+)</text>
        <dbReference type="Rhea" id="RHEA:23676"/>
        <dbReference type="ChEBI" id="CHEBI:15378"/>
        <dbReference type="ChEBI" id="CHEBI:30616"/>
        <dbReference type="ChEBI" id="CHEBI:43474"/>
        <dbReference type="ChEBI" id="CHEBI:57791"/>
        <dbReference type="ChEBI" id="CHEBI:83900"/>
        <dbReference type="ChEBI" id="CHEBI:83905"/>
        <dbReference type="ChEBI" id="CHEBI:456216"/>
        <dbReference type="EC" id="6.3.2.13"/>
    </reaction>
</comment>
<dbReference type="GO" id="GO:0009252">
    <property type="term" value="P:peptidoglycan biosynthetic process"/>
    <property type="evidence" value="ECO:0007669"/>
    <property type="project" value="UniProtKB-UniRule"/>
</dbReference>
<feature type="binding site" evidence="7">
    <location>
        <position position="180"/>
    </location>
    <ligand>
        <name>UDP-N-acetyl-alpha-D-muramoyl-L-alanyl-D-glutamate</name>
        <dbReference type="ChEBI" id="CHEBI:83900"/>
    </ligand>
</feature>
<evidence type="ECO:0000256" key="6">
    <source>
        <dbReference type="ARBA" id="ARBA00023316"/>
    </source>
</evidence>
<dbReference type="PANTHER" id="PTHR23135">
    <property type="entry name" value="MUR LIGASE FAMILY MEMBER"/>
    <property type="match status" value="1"/>
</dbReference>
<evidence type="ECO:0000259" key="11">
    <source>
        <dbReference type="Pfam" id="PF08245"/>
    </source>
</evidence>
<dbReference type="UniPathway" id="UPA00219"/>
<proteinExistence type="inferred from homology"/>
<dbReference type="Pfam" id="PF02875">
    <property type="entry name" value="Mur_ligase_C"/>
    <property type="match status" value="1"/>
</dbReference>
<feature type="binding site" evidence="7">
    <location>
        <position position="182"/>
    </location>
    <ligand>
        <name>UDP-N-acetyl-alpha-D-muramoyl-L-alanyl-D-glutamate</name>
        <dbReference type="ChEBI" id="CHEBI:83900"/>
    </ligand>
</feature>
<accession>A0A8D5GA87</accession>
<evidence type="ECO:0000256" key="2">
    <source>
        <dbReference type="ARBA" id="ARBA00022618"/>
    </source>
</evidence>
<keyword evidence="3 7" id="KW-0133">Cell shape</keyword>
<dbReference type="Gene3D" id="3.40.1390.10">
    <property type="entry name" value="MurE/MurF, N-terminal domain"/>
    <property type="match status" value="1"/>
</dbReference>
<reference evidence="12" key="1">
    <citation type="journal article" date="2021" name="Arch. Microbiol.">
        <title>Methyloradius palustris gen. nov., sp. nov., a methanol-oxidizing bacterium isolated from snow.</title>
        <authorList>
            <person name="Miyadera T."/>
            <person name="Kojima H."/>
            <person name="Fukui M."/>
        </authorList>
    </citation>
    <scope>NUCLEOTIDE SEQUENCE</scope>
    <source>
        <strain evidence="12">Zm11</strain>
    </source>
</reference>
<feature type="short sequence motif" description="Meso-diaminopimelate recognition motif" evidence="7">
    <location>
        <begin position="399"/>
        <end position="402"/>
    </location>
</feature>
<keyword evidence="5 7" id="KW-0131">Cell cycle</keyword>
<comment type="caution">
    <text evidence="7">Lacks conserved residue(s) required for the propagation of feature annotation.</text>
</comment>
<dbReference type="NCBIfam" id="NF001126">
    <property type="entry name" value="PRK00139.1-4"/>
    <property type="match status" value="1"/>
</dbReference>
<comment type="similarity">
    <text evidence="1 7">Belongs to the MurCDEF family. MurE subfamily.</text>
</comment>
<keyword evidence="7" id="KW-0547">Nucleotide-binding</keyword>
<feature type="domain" description="Mur ligase C-terminal" evidence="10">
    <location>
        <begin position="326"/>
        <end position="450"/>
    </location>
</feature>
<sequence>MTTPLSMLRENGVRISGLTSDSRKVGKGDLFVAYPGESNDGRAYIPQAIAQGASAVAWEAEGFAWDADWQVLNIPVPGLRKLAGNIADEFYGQPSQKLWMIGVTGTNGKTSCTHWLAQALNALGRKTAVVGTLGNGFPGALSAAINTTPDPIVLHGMLADYLDEAANAVAMEVSSHGLDQGRLNGVHFNLAVLTNLSRDHLDYHGDMAAYADAKRKLFDWDGLECAVLNLDDPFGEAISVSLRTAGKKVLTYGLVEGDVRGSRLHFDSQGLFMTVETPWGNAEIQAAVVGRFNAYNVLAVLASLLASDVKLNDAVNAIKHIQPVAGRMQRYGGGHKPLVVIDYAHTPDALEKALSALRGQTTAKLICVFGCGGNRDQGKRPLMGEVASRLANEVIVTTDNPRDEDPADIIKAIVAGISSAYQVETHREIAIHNAIAQAHTGDVVLVAGKGHEDYQEIAGIKYPFSDEAVVRLALAQYESREGANT</sequence>
<dbReference type="Pfam" id="PF01225">
    <property type="entry name" value="Mur_ligase"/>
    <property type="match status" value="1"/>
</dbReference>
<evidence type="ECO:0000256" key="3">
    <source>
        <dbReference type="ARBA" id="ARBA00022960"/>
    </source>
</evidence>
<keyword evidence="7" id="KW-0460">Magnesium</keyword>
<evidence type="ECO:0000313" key="13">
    <source>
        <dbReference type="Proteomes" id="UP000826722"/>
    </source>
</evidence>
<dbReference type="SUPFAM" id="SSF53623">
    <property type="entry name" value="MurD-like peptide ligases, catalytic domain"/>
    <property type="match status" value="1"/>
</dbReference>
<evidence type="ECO:0000256" key="7">
    <source>
        <dbReference type="HAMAP-Rule" id="MF_00208"/>
    </source>
</evidence>
<feature type="binding site" evidence="7">
    <location>
        <begin position="147"/>
        <end position="148"/>
    </location>
    <ligand>
        <name>UDP-N-acetyl-alpha-D-muramoyl-L-alanyl-D-glutamate</name>
        <dbReference type="ChEBI" id="CHEBI:83900"/>
    </ligand>
</feature>
<evidence type="ECO:0000259" key="9">
    <source>
        <dbReference type="Pfam" id="PF01225"/>
    </source>
</evidence>
<keyword evidence="7" id="KW-0963">Cytoplasm</keyword>
<dbReference type="Gene3D" id="3.40.1190.10">
    <property type="entry name" value="Mur-like, catalytic domain"/>
    <property type="match status" value="1"/>
</dbReference>
<feature type="binding site" evidence="7">
    <location>
        <position position="146"/>
    </location>
    <ligand>
        <name>UDP-N-acetyl-alpha-D-muramoyl-L-alanyl-D-glutamate</name>
        <dbReference type="ChEBI" id="CHEBI:83900"/>
    </ligand>
</feature>
<feature type="binding site" evidence="7">
    <location>
        <begin position="399"/>
        <end position="402"/>
    </location>
    <ligand>
        <name>meso-2,6-diaminopimelate</name>
        <dbReference type="ChEBI" id="CHEBI:57791"/>
    </ligand>
</feature>
<dbReference type="GO" id="GO:0005524">
    <property type="term" value="F:ATP binding"/>
    <property type="evidence" value="ECO:0007669"/>
    <property type="project" value="UniProtKB-UniRule"/>
</dbReference>
<comment type="PTM">
    <text evidence="7">Carboxylation is probably crucial for Mg(2+) binding and, consequently, for the gamma-phosphate positioning of ATP.</text>
</comment>
<dbReference type="GO" id="GO:0008765">
    <property type="term" value="F:UDP-N-acetylmuramoylalanyl-D-glutamate-2,6-diaminopimelate ligase activity"/>
    <property type="evidence" value="ECO:0007669"/>
    <property type="project" value="UniProtKB-UniRule"/>
</dbReference>
<evidence type="ECO:0000256" key="8">
    <source>
        <dbReference type="RuleBase" id="RU004135"/>
    </source>
</evidence>
<feature type="binding site" evidence="7">
    <location>
        <position position="174"/>
    </location>
    <ligand>
        <name>UDP-N-acetyl-alpha-D-muramoyl-L-alanyl-D-glutamate</name>
        <dbReference type="ChEBI" id="CHEBI:83900"/>
    </ligand>
</feature>
<dbReference type="InterPro" id="IPR004101">
    <property type="entry name" value="Mur_ligase_C"/>
</dbReference>
<keyword evidence="13" id="KW-1185">Reference proteome</keyword>
<dbReference type="SUPFAM" id="SSF53244">
    <property type="entry name" value="MurD-like peptide ligases, peptide-binding domain"/>
    <property type="match status" value="1"/>
</dbReference>
<evidence type="ECO:0000259" key="10">
    <source>
        <dbReference type="Pfam" id="PF02875"/>
    </source>
</evidence>
<gene>
    <name evidence="7 12" type="primary">murE</name>
    <name evidence="12" type="ORF">ZMTM_21550</name>
</gene>
<evidence type="ECO:0000313" key="12">
    <source>
        <dbReference type="EMBL" id="BCM25896.1"/>
    </source>
</evidence>
<feature type="domain" description="Mur ligase N-terminal catalytic" evidence="9">
    <location>
        <begin position="15"/>
        <end position="91"/>
    </location>
</feature>
<feature type="binding site" evidence="7">
    <location>
        <position position="452"/>
    </location>
    <ligand>
        <name>meso-2,6-diaminopimelate</name>
        <dbReference type="ChEBI" id="CHEBI:57791"/>
    </ligand>
</feature>
<evidence type="ECO:0000256" key="4">
    <source>
        <dbReference type="ARBA" id="ARBA00022984"/>
    </source>
</evidence>
<dbReference type="GO" id="GO:0005737">
    <property type="term" value="C:cytoplasm"/>
    <property type="evidence" value="ECO:0007669"/>
    <property type="project" value="UniProtKB-SubCell"/>
</dbReference>
<dbReference type="KEGG" id="mpau:ZMTM_21550"/>
<protein>
    <recommendedName>
        <fullName evidence="7">UDP-N-acetylmuramoyl-L-alanyl-D-glutamate--2,6-diaminopimelate ligase</fullName>
        <ecNumber evidence="7">6.3.2.13</ecNumber>
    </recommendedName>
    <alternativeName>
        <fullName evidence="7">Meso-A2pm-adding enzyme</fullName>
    </alternativeName>
    <alternativeName>
        <fullName evidence="7">Meso-diaminopimelate-adding enzyme</fullName>
    </alternativeName>
    <alternativeName>
        <fullName evidence="7">UDP-MurNAc-L-Ala-D-Glu:meso-diaminopimelate ligase</fullName>
    </alternativeName>
    <alternativeName>
        <fullName evidence="7">UDP-MurNAc-tripeptide synthetase</fullName>
    </alternativeName>
    <alternativeName>
        <fullName evidence="7">UDP-N-acetylmuramyl-tripeptide synthetase</fullName>
    </alternativeName>
</protein>
<name>A0A8D5GA87_9PROT</name>
<feature type="binding site" evidence="7">
    <location>
        <begin position="105"/>
        <end position="111"/>
    </location>
    <ligand>
        <name>ATP</name>
        <dbReference type="ChEBI" id="CHEBI:30616"/>
    </ligand>
</feature>
<dbReference type="PANTHER" id="PTHR23135:SF4">
    <property type="entry name" value="UDP-N-ACETYLMURAMOYL-L-ALANYL-D-GLUTAMATE--2,6-DIAMINOPIMELATE LIGASE MURE HOMOLOG, CHLOROPLASTIC"/>
    <property type="match status" value="1"/>
</dbReference>
<comment type="pathway">
    <text evidence="7 8">Cell wall biogenesis; peptidoglycan biosynthesis.</text>
</comment>
<dbReference type="AlphaFoldDB" id="A0A8D5GA87"/>
<dbReference type="GO" id="GO:0051301">
    <property type="term" value="P:cell division"/>
    <property type="evidence" value="ECO:0007669"/>
    <property type="project" value="UniProtKB-KW"/>
</dbReference>
<dbReference type="EMBL" id="AP024110">
    <property type="protein sequence ID" value="BCM25896.1"/>
    <property type="molecule type" value="Genomic_DNA"/>
</dbReference>
<keyword evidence="7" id="KW-0067">ATP-binding</keyword>
<keyword evidence="2 7" id="KW-0132">Cell division</keyword>
<comment type="cofactor">
    <cofactor evidence="7">
        <name>Mg(2+)</name>
        <dbReference type="ChEBI" id="CHEBI:18420"/>
    </cofactor>
</comment>
<dbReference type="InterPro" id="IPR013221">
    <property type="entry name" value="Mur_ligase_cen"/>
</dbReference>
<dbReference type="Gene3D" id="3.90.190.20">
    <property type="entry name" value="Mur ligase, C-terminal domain"/>
    <property type="match status" value="1"/>
</dbReference>
<comment type="function">
    <text evidence="7">Catalyzes the addition of meso-diaminopimelic acid to the nucleotide precursor UDP-N-acetylmuramoyl-L-alanyl-D-glutamate (UMAG) in the biosynthesis of bacterial cell-wall peptidoglycan.</text>
</comment>
<dbReference type="InterPro" id="IPR036615">
    <property type="entry name" value="Mur_ligase_C_dom_sf"/>
</dbReference>
<evidence type="ECO:0000256" key="5">
    <source>
        <dbReference type="ARBA" id="ARBA00023306"/>
    </source>
</evidence>
<feature type="modified residue" description="N6-carboxylysine" evidence="7">
    <location>
        <position position="214"/>
    </location>
</feature>
<comment type="subcellular location">
    <subcellularLocation>
        <location evidence="7 8">Cytoplasm</location>
    </subcellularLocation>
</comment>
<dbReference type="SUPFAM" id="SSF63418">
    <property type="entry name" value="MurE/MurF N-terminal domain"/>
    <property type="match status" value="1"/>
</dbReference>
<evidence type="ECO:0000256" key="1">
    <source>
        <dbReference type="ARBA" id="ARBA00005898"/>
    </source>
</evidence>
<dbReference type="InterPro" id="IPR000713">
    <property type="entry name" value="Mur_ligase_N"/>
</dbReference>
<dbReference type="NCBIfam" id="TIGR01085">
    <property type="entry name" value="murE"/>
    <property type="match status" value="1"/>
</dbReference>
<dbReference type="GO" id="GO:0008360">
    <property type="term" value="P:regulation of cell shape"/>
    <property type="evidence" value="ECO:0007669"/>
    <property type="project" value="UniProtKB-KW"/>
</dbReference>
<dbReference type="NCBIfam" id="NF001124">
    <property type="entry name" value="PRK00139.1-2"/>
    <property type="match status" value="1"/>
</dbReference>
<feature type="binding site" evidence="7">
    <location>
        <position position="22"/>
    </location>
    <ligand>
        <name>UDP-N-acetyl-alpha-D-muramoyl-L-alanyl-D-glutamate</name>
        <dbReference type="ChEBI" id="CHEBI:83900"/>
    </ligand>
</feature>
<feature type="binding site" evidence="7">
    <location>
        <position position="375"/>
    </location>
    <ligand>
        <name>meso-2,6-diaminopimelate</name>
        <dbReference type="ChEBI" id="CHEBI:57791"/>
    </ligand>
</feature>
<keyword evidence="7 12" id="KW-0436">Ligase</keyword>
<dbReference type="RefSeq" id="WP_221763940.1">
    <property type="nucleotide sequence ID" value="NZ_AP024110.1"/>
</dbReference>
<dbReference type="InterPro" id="IPR036565">
    <property type="entry name" value="Mur-like_cat_sf"/>
</dbReference>